<keyword evidence="1" id="KW-1185">Reference proteome</keyword>
<proteinExistence type="predicted"/>
<dbReference type="Proteomes" id="UP001652741">
    <property type="component" value="Chromosome ssa13"/>
</dbReference>
<dbReference type="AlphaFoldDB" id="A0A1S3LRD8"/>
<dbReference type="GeneID" id="106568064"/>
<dbReference type="RefSeq" id="XP_013993543.2">
    <property type="nucleotide sequence ID" value="XM_014138068.2"/>
</dbReference>
<sequence>MIIHHLLLKESDMIQFPTTKDQLLPVRITGDFSPVCDTRQMSSSAMLGTTSMQMQAPYMLPQQPKGSWVHSHAQVYYPQTWTRRTQGYLSHSATQTQRVSAQYMQSALLWLPQHQLHQDQRVTQWRPESSRMAYQARVPWSYRQHLTGGPMDARMYPIFSTEPQQAPTGLLPQAGDSSTHLAPHHQLGGPFQAGSNHPLFEFQSYSLRTARVSQASRTQVTCPSLSLQGLGDSSLPAVTSLEEAMKIFHCESEDEPRQQAEAGLSVLVPQGVLSSPTQEGSGRGKCPSTLDHSLDQEDLEACMERLLESQGSEGSVCIAAAGESGMEFFYEVDSLGSLCDLQLFGQYVSSSNTEEGSANNNMDN</sequence>
<evidence type="ECO:0000313" key="2">
    <source>
        <dbReference type="RefSeq" id="XP_013993543.2"/>
    </source>
</evidence>
<name>A0A1S3LRD8_SALSA</name>
<evidence type="ECO:0000313" key="1">
    <source>
        <dbReference type="Proteomes" id="UP001652741"/>
    </source>
</evidence>
<organism evidence="1 2">
    <name type="scientific">Salmo salar</name>
    <name type="common">Atlantic salmon</name>
    <dbReference type="NCBI Taxonomy" id="8030"/>
    <lineage>
        <taxon>Eukaryota</taxon>
        <taxon>Metazoa</taxon>
        <taxon>Chordata</taxon>
        <taxon>Craniata</taxon>
        <taxon>Vertebrata</taxon>
        <taxon>Euteleostomi</taxon>
        <taxon>Actinopterygii</taxon>
        <taxon>Neopterygii</taxon>
        <taxon>Teleostei</taxon>
        <taxon>Protacanthopterygii</taxon>
        <taxon>Salmoniformes</taxon>
        <taxon>Salmonidae</taxon>
        <taxon>Salmoninae</taxon>
        <taxon>Salmo</taxon>
    </lineage>
</organism>
<dbReference type="KEGG" id="sasa:106568064"/>
<protein>
    <submittedName>
        <fullName evidence="2">Uncharacterized protein</fullName>
    </submittedName>
</protein>
<gene>
    <name evidence="2" type="primary">LOC106568064</name>
</gene>
<accession>A0A1S3LRD8</accession>
<reference evidence="2" key="1">
    <citation type="submission" date="2025-08" db="UniProtKB">
        <authorList>
            <consortium name="RefSeq"/>
        </authorList>
    </citation>
    <scope>IDENTIFICATION</scope>
</reference>